<organism evidence="1 2">
    <name type="scientific">Pelobates cultripes</name>
    <name type="common">Western spadefoot toad</name>
    <dbReference type="NCBI Taxonomy" id="61616"/>
    <lineage>
        <taxon>Eukaryota</taxon>
        <taxon>Metazoa</taxon>
        <taxon>Chordata</taxon>
        <taxon>Craniata</taxon>
        <taxon>Vertebrata</taxon>
        <taxon>Euteleostomi</taxon>
        <taxon>Amphibia</taxon>
        <taxon>Batrachia</taxon>
        <taxon>Anura</taxon>
        <taxon>Pelobatoidea</taxon>
        <taxon>Pelobatidae</taxon>
        <taxon>Pelobates</taxon>
    </lineage>
</organism>
<gene>
    <name evidence="1" type="ORF">PECUL_23A047880</name>
</gene>
<name>A0AAD1X053_PELCU</name>
<evidence type="ECO:0000313" key="2">
    <source>
        <dbReference type="Proteomes" id="UP001295444"/>
    </source>
</evidence>
<keyword evidence="2" id="KW-1185">Reference proteome</keyword>
<feature type="non-terminal residue" evidence="1">
    <location>
        <position position="1"/>
    </location>
</feature>
<comment type="caution">
    <text evidence="1">The sequence shown here is derived from an EMBL/GenBank/DDBJ whole genome shotgun (WGS) entry which is preliminary data.</text>
</comment>
<dbReference type="AlphaFoldDB" id="A0AAD1X053"/>
<reference evidence="1" key="1">
    <citation type="submission" date="2022-03" db="EMBL/GenBank/DDBJ databases">
        <authorList>
            <person name="Alioto T."/>
            <person name="Alioto T."/>
            <person name="Gomez Garrido J."/>
        </authorList>
    </citation>
    <scope>NUCLEOTIDE SEQUENCE</scope>
</reference>
<protein>
    <submittedName>
        <fullName evidence="1">Uncharacterized protein</fullName>
    </submittedName>
</protein>
<dbReference type="EMBL" id="CAKOES020000201">
    <property type="protein sequence ID" value="CAH2330068.1"/>
    <property type="molecule type" value="Genomic_DNA"/>
</dbReference>
<proteinExistence type="predicted"/>
<dbReference type="Proteomes" id="UP001295444">
    <property type="component" value="Unassembled WGS sequence"/>
</dbReference>
<accession>A0AAD1X053</accession>
<evidence type="ECO:0000313" key="1">
    <source>
        <dbReference type="EMBL" id="CAH2330068.1"/>
    </source>
</evidence>
<sequence length="80" mass="9532">RYSCIDYIFIQQEGLTHLQKADIRPTPWADHSETSIHLDSPIFKPTRTSWRMNESLLLDVVIQSQLTVHLNQYFERERNC</sequence>